<evidence type="ECO:0000256" key="2">
    <source>
        <dbReference type="SAM" id="SignalP"/>
    </source>
</evidence>
<evidence type="ECO:0000256" key="1">
    <source>
        <dbReference type="SAM" id="MobiDB-lite"/>
    </source>
</evidence>
<sequence>MSARRRNDRNPKPSYRAIRMTASFRASGWAMAALSDLSPGRTWGTSHRSREQRIAAGSTYARGKQVAQKDGEARLQDDEKTCMQGNDE</sequence>
<accession>A0A2V3U420</accession>
<feature type="signal peptide" evidence="2">
    <location>
        <begin position="1"/>
        <end position="32"/>
    </location>
</feature>
<evidence type="ECO:0000313" key="3">
    <source>
        <dbReference type="EMBL" id="PXW57329.1"/>
    </source>
</evidence>
<dbReference type="Proteomes" id="UP000248021">
    <property type="component" value="Unassembled WGS sequence"/>
</dbReference>
<name>A0A2V3U420_9HYPH</name>
<gene>
    <name evidence="3" type="ORF">C7450_107370</name>
</gene>
<feature type="compositionally biased region" description="Basic and acidic residues" evidence="1">
    <location>
        <begin position="67"/>
        <end position="81"/>
    </location>
</feature>
<evidence type="ECO:0000313" key="4">
    <source>
        <dbReference type="Proteomes" id="UP000248021"/>
    </source>
</evidence>
<dbReference type="AlphaFoldDB" id="A0A2V3U420"/>
<feature type="chain" id="PRO_5015890263" evidence="2">
    <location>
        <begin position="33"/>
        <end position="88"/>
    </location>
</feature>
<keyword evidence="2" id="KW-0732">Signal</keyword>
<proteinExistence type="predicted"/>
<protein>
    <submittedName>
        <fullName evidence="3">Uncharacterized protein</fullName>
    </submittedName>
</protein>
<dbReference type="EMBL" id="QJJK01000007">
    <property type="protein sequence ID" value="PXW57329.1"/>
    <property type="molecule type" value="Genomic_DNA"/>
</dbReference>
<organism evidence="3 4">
    <name type="scientific">Chelatococcus asaccharovorans</name>
    <dbReference type="NCBI Taxonomy" id="28210"/>
    <lineage>
        <taxon>Bacteria</taxon>
        <taxon>Pseudomonadati</taxon>
        <taxon>Pseudomonadota</taxon>
        <taxon>Alphaproteobacteria</taxon>
        <taxon>Hyphomicrobiales</taxon>
        <taxon>Chelatococcaceae</taxon>
        <taxon>Chelatococcus</taxon>
    </lineage>
</organism>
<reference evidence="3 4" key="1">
    <citation type="submission" date="2018-05" db="EMBL/GenBank/DDBJ databases">
        <title>Genomic Encyclopedia of Type Strains, Phase IV (KMG-IV): sequencing the most valuable type-strain genomes for metagenomic binning, comparative biology and taxonomic classification.</title>
        <authorList>
            <person name="Goeker M."/>
        </authorList>
    </citation>
    <scope>NUCLEOTIDE SEQUENCE [LARGE SCALE GENOMIC DNA]</scope>
    <source>
        <strain evidence="3 4">DSM 6462</strain>
    </source>
</reference>
<keyword evidence="4" id="KW-1185">Reference proteome</keyword>
<comment type="caution">
    <text evidence="3">The sequence shown here is derived from an EMBL/GenBank/DDBJ whole genome shotgun (WGS) entry which is preliminary data.</text>
</comment>
<feature type="region of interest" description="Disordered" evidence="1">
    <location>
        <begin position="39"/>
        <end position="88"/>
    </location>
</feature>